<sequence>MVRFVHPSRDDITLEGVLMALSDPMRLRIIRSMVNQQGCMSCTEAAPCPNMAKSTLSNHFRVLREAGLIHTEKRGVEHRNIVRLDDVEARFPGLLKTILAFSDTEDKERWRAPPP</sequence>
<dbReference type="GO" id="GO:0003677">
    <property type="term" value="F:DNA binding"/>
    <property type="evidence" value="ECO:0007669"/>
    <property type="project" value="UniProtKB-KW"/>
</dbReference>
<gene>
    <name evidence="5" type="ORF">A6A04_01445</name>
</gene>
<evidence type="ECO:0000259" key="4">
    <source>
        <dbReference type="PROSITE" id="PS50987"/>
    </source>
</evidence>
<name>A0A178MSQ6_9PROT</name>
<evidence type="ECO:0000256" key="3">
    <source>
        <dbReference type="ARBA" id="ARBA00023163"/>
    </source>
</evidence>
<keyword evidence="1" id="KW-0805">Transcription regulation</keyword>
<dbReference type="CDD" id="cd00090">
    <property type="entry name" value="HTH_ARSR"/>
    <property type="match status" value="1"/>
</dbReference>
<dbReference type="InterPro" id="IPR011991">
    <property type="entry name" value="ArsR-like_HTH"/>
</dbReference>
<dbReference type="PROSITE" id="PS50987">
    <property type="entry name" value="HTH_ARSR_2"/>
    <property type="match status" value="1"/>
</dbReference>
<evidence type="ECO:0000313" key="5">
    <source>
        <dbReference type="EMBL" id="OAN52428.1"/>
    </source>
</evidence>
<comment type="caution">
    <text evidence="5">The sequence shown here is derived from an EMBL/GenBank/DDBJ whole genome shotgun (WGS) entry which is preliminary data.</text>
</comment>
<dbReference type="PANTHER" id="PTHR33154">
    <property type="entry name" value="TRANSCRIPTIONAL REGULATOR, ARSR FAMILY"/>
    <property type="match status" value="1"/>
</dbReference>
<feature type="domain" description="HTH arsR-type" evidence="4">
    <location>
        <begin position="6"/>
        <end position="102"/>
    </location>
</feature>
<organism evidence="5 6">
    <name type="scientific">Paramagnetospirillum marisnigri</name>
    <dbReference type="NCBI Taxonomy" id="1285242"/>
    <lineage>
        <taxon>Bacteria</taxon>
        <taxon>Pseudomonadati</taxon>
        <taxon>Pseudomonadota</taxon>
        <taxon>Alphaproteobacteria</taxon>
        <taxon>Rhodospirillales</taxon>
        <taxon>Magnetospirillaceae</taxon>
        <taxon>Paramagnetospirillum</taxon>
    </lineage>
</organism>
<keyword evidence="2" id="KW-0238">DNA-binding</keyword>
<dbReference type="InterPro" id="IPR036390">
    <property type="entry name" value="WH_DNA-bd_sf"/>
</dbReference>
<dbReference type="Gene3D" id="1.10.10.10">
    <property type="entry name" value="Winged helix-like DNA-binding domain superfamily/Winged helix DNA-binding domain"/>
    <property type="match status" value="1"/>
</dbReference>
<keyword evidence="6" id="KW-1185">Reference proteome</keyword>
<dbReference type="InterPro" id="IPR036388">
    <property type="entry name" value="WH-like_DNA-bd_sf"/>
</dbReference>
<dbReference type="OrthoDB" id="7192471at2"/>
<dbReference type="Pfam" id="PF12840">
    <property type="entry name" value="HTH_20"/>
    <property type="match status" value="1"/>
</dbReference>
<dbReference type="SUPFAM" id="SSF46785">
    <property type="entry name" value="Winged helix' DNA-binding domain"/>
    <property type="match status" value="1"/>
</dbReference>
<dbReference type="InterPro" id="IPR001845">
    <property type="entry name" value="HTH_ArsR_DNA-bd_dom"/>
</dbReference>
<evidence type="ECO:0000256" key="2">
    <source>
        <dbReference type="ARBA" id="ARBA00023125"/>
    </source>
</evidence>
<dbReference type="GO" id="GO:0003700">
    <property type="term" value="F:DNA-binding transcription factor activity"/>
    <property type="evidence" value="ECO:0007669"/>
    <property type="project" value="InterPro"/>
</dbReference>
<dbReference type="PANTHER" id="PTHR33154:SF12">
    <property type="entry name" value="TRANSCRIPTIONAL REGULATORY PROTEIN"/>
    <property type="match status" value="1"/>
</dbReference>
<evidence type="ECO:0000256" key="1">
    <source>
        <dbReference type="ARBA" id="ARBA00023015"/>
    </source>
</evidence>
<dbReference type="SMART" id="SM00418">
    <property type="entry name" value="HTH_ARSR"/>
    <property type="match status" value="1"/>
</dbReference>
<dbReference type="EMBL" id="LWQT01000044">
    <property type="protein sequence ID" value="OAN52428.1"/>
    <property type="molecule type" value="Genomic_DNA"/>
</dbReference>
<reference evidence="5 6" key="1">
    <citation type="submission" date="2016-04" db="EMBL/GenBank/DDBJ databases">
        <title>Draft genome sequence of freshwater magnetotactic bacteria Magnetospirillum marisnigri SP-1 and Magnetospirillum moscoviense BB-1.</title>
        <authorList>
            <person name="Koziaeva V."/>
            <person name="Dziuba M.V."/>
            <person name="Ivanov T.M."/>
            <person name="Kuznetsov B."/>
            <person name="Grouzdev D.S."/>
        </authorList>
    </citation>
    <scope>NUCLEOTIDE SEQUENCE [LARGE SCALE GENOMIC DNA]</scope>
    <source>
        <strain evidence="5 6">SP-1</strain>
    </source>
</reference>
<dbReference type="InterPro" id="IPR051081">
    <property type="entry name" value="HTH_MetalResp_TranReg"/>
</dbReference>
<dbReference type="STRING" id="1285242.A6A04_01445"/>
<keyword evidence="3" id="KW-0804">Transcription</keyword>
<dbReference type="AlphaFoldDB" id="A0A178MSQ6"/>
<protein>
    <submittedName>
        <fullName evidence="5">Transcriptional regulator</fullName>
    </submittedName>
</protein>
<proteinExistence type="predicted"/>
<evidence type="ECO:0000313" key="6">
    <source>
        <dbReference type="Proteomes" id="UP000078428"/>
    </source>
</evidence>
<accession>A0A178MSQ6</accession>
<dbReference type="Proteomes" id="UP000078428">
    <property type="component" value="Unassembled WGS sequence"/>
</dbReference>